<feature type="transmembrane region" description="Helical" evidence="1">
    <location>
        <begin position="291"/>
        <end position="319"/>
    </location>
</feature>
<dbReference type="OrthoDB" id="7462354at2"/>
<comment type="caution">
    <text evidence="2">The sequence shown here is derived from an EMBL/GenBank/DDBJ whole genome shotgun (WGS) entry which is preliminary data.</text>
</comment>
<protein>
    <recommendedName>
        <fullName evidence="4">DUF898 domain-containing protein</fullName>
    </recommendedName>
</protein>
<dbReference type="RefSeq" id="WP_099909946.1">
    <property type="nucleotide sequence ID" value="NZ_AWWI01000044.1"/>
</dbReference>
<feature type="transmembrane region" description="Helical" evidence="1">
    <location>
        <begin position="220"/>
        <end position="237"/>
    </location>
</feature>
<gene>
    <name evidence="2" type="ORF">P775_05275</name>
</gene>
<dbReference type="Pfam" id="PF05987">
    <property type="entry name" value="DUF898"/>
    <property type="match status" value="1"/>
</dbReference>
<evidence type="ECO:0000256" key="1">
    <source>
        <dbReference type="SAM" id="Phobius"/>
    </source>
</evidence>
<feature type="transmembrane region" description="Helical" evidence="1">
    <location>
        <begin position="243"/>
        <end position="264"/>
    </location>
</feature>
<keyword evidence="1" id="KW-0472">Membrane</keyword>
<dbReference type="Proteomes" id="UP000231259">
    <property type="component" value="Unassembled WGS sequence"/>
</dbReference>
<reference evidence="2 3" key="1">
    <citation type="submission" date="2013-09" db="EMBL/GenBank/DDBJ databases">
        <title>Genome sequencing of Phaeobacter antarcticus sp. nov. SM1211.</title>
        <authorList>
            <person name="Zhang X.-Y."/>
            <person name="Liu C."/>
            <person name="Chen X.-L."/>
            <person name="Xie B.-B."/>
            <person name="Qin Q.-L."/>
            <person name="Rong J.-C."/>
            <person name="Zhang Y.-Z."/>
        </authorList>
    </citation>
    <scope>NUCLEOTIDE SEQUENCE [LARGE SCALE GENOMIC DNA]</scope>
    <source>
        <strain evidence="2 3">SM1211</strain>
    </source>
</reference>
<organism evidence="2 3">
    <name type="scientific">Puniceibacterium antarcticum</name>
    <dbReference type="NCBI Taxonomy" id="1206336"/>
    <lineage>
        <taxon>Bacteria</taxon>
        <taxon>Pseudomonadati</taxon>
        <taxon>Pseudomonadota</taxon>
        <taxon>Alphaproteobacteria</taxon>
        <taxon>Rhodobacterales</taxon>
        <taxon>Paracoccaceae</taxon>
        <taxon>Puniceibacterium</taxon>
    </lineage>
</organism>
<evidence type="ECO:0008006" key="4">
    <source>
        <dbReference type="Google" id="ProtNLM"/>
    </source>
</evidence>
<feature type="transmembrane region" description="Helical" evidence="1">
    <location>
        <begin position="344"/>
        <end position="368"/>
    </location>
</feature>
<keyword evidence="1" id="KW-1133">Transmembrane helix</keyword>
<proteinExistence type="predicted"/>
<feature type="transmembrane region" description="Helical" evidence="1">
    <location>
        <begin position="34"/>
        <end position="56"/>
    </location>
</feature>
<feature type="transmembrane region" description="Helical" evidence="1">
    <location>
        <begin position="86"/>
        <end position="114"/>
    </location>
</feature>
<sequence length="415" mass="45396">MPNAAPRDAWPPADSHATTSSTDLATDFVGGRGALLWLALKTGAFSVLTLGFYRFWQKTRLRRWYWSSIRVGGLPLEYVGDPVEKLLGFLVAVVILAFYIGLVNLVLMFASFSLFQGNGFAYGLSLLGVLPLWFYASYRARRYLLARTRWRGLRFGLEPGAWGYAGRALGHWALTILTLGILWPRMTYHLEKYRTDRTSYGSARMVQGGRWQMLLPATKPLLAALLCALGVAGVAWGSGNIPLSLGLGLLAAMVGIYGIVHYRVTTLRLLTQTKTLDGVTLRLSASPFRILVIHLLGYCLAILAAALPALALGALILMLRTGNMLDDLGLAETLAPLSGLPRGVIFGASALLYFSIFLIWSALSHAFVTLPVMRHYSRGLTLHGSDHLADIQQRDRDEVPQAEGFAEALDVGSSI</sequence>
<accession>A0A2G8RJF2</accession>
<keyword evidence="1" id="KW-0812">Transmembrane</keyword>
<keyword evidence="3" id="KW-1185">Reference proteome</keyword>
<dbReference type="EMBL" id="AWWI01000044">
    <property type="protein sequence ID" value="PIL21208.1"/>
    <property type="molecule type" value="Genomic_DNA"/>
</dbReference>
<dbReference type="InterPro" id="IPR010295">
    <property type="entry name" value="DUF898"/>
</dbReference>
<dbReference type="AlphaFoldDB" id="A0A2G8RJF2"/>
<name>A0A2G8RJF2_9RHOB</name>
<feature type="transmembrane region" description="Helical" evidence="1">
    <location>
        <begin position="120"/>
        <end position="138"/>
    </location>
</feature>
<evidence type="ECO:0000313" key="2">
    <source>
        <dbReference type="EMBL" id="PIL21208.1"/>
    </source>
</evidence>
<evidence type="ECO:0000313" key="3">
    <source>
        <dbReference type="Proteomes" id="UP000231259"/>
    </source>
</evidence>